<dbReference type="RefSeq" id="WP_005950174.1">
    <property type="nucleotide sequence ID" value="NZ_CP028104.1"/>
</dbReference>
<dbReference type="EMBL" id="CP028104">
    <property type="protein sequence ID" value="AVQ32600.1"/>
    <property type="molecule type" value="Genomic_DNA"/>
</dbReference>
<evidence type="ECO:0000313" key="1">
    <source>
        <dbReference type="EMBL" id="AVQ32600.1"/>
    </source>
</evidence>
<evidence type="ECO:0008006" key="3">
    <source>
        <dbReference type="Google" id="ProtNLM"/>
    </source>
</evidence>
<gene>
    <name evidence="1" type="ORF">C4N18_15240</name>
</gene>
<dbReference type="Proteomes" id="UP000241238">
    <property type="component" value="Plasmid pFvar_27725"/>
</dbReference>
<protein>
    <recommendedName>
        <fullName evidence="3">Ribosomal subunit interface protein</fullName>
    </recommendedName>
</protein>
<dbReference type="GeneID" id="77469362"/>
<keyword evidence="2" id="KW-1185">Reference proteome</keyword>
<sequence>MRLNDLEELIDKYKKTKKKLDKLHRIKSDLTLIDLSGSNCKPRFDVSFGLIQVTIEEFTTDELRQVCDKIIEGLKADIELYQIQLEKLGFE</sequence>
<proteinExistence type="predicted"/>
<reference evidence="2" key="1">
    <citation type="journal article" date="2018" name="MSphere">
        <title>Fusobacterium Genomics Using MinION and Illumina Sequencing Enables Genome Completion and Correction.</title>
        <authorList>
            <person name="Todd S.M."/>
            <person name="Settlage R.E."/>
            <person name="Lahmers K.K."/>
            <person name="Slade D.J."/>
        </authorList>
    </citation>
    <scope>NUCLEOTIDE SEQUENCE [LARGE SCALE GENOMIC DNA]</scope>
    <source>
        <strain evidence="2">ATCC 27725</strain>
    </source>
</reference>
<keyword evidence="1" id="KW-0614">Plasmid</keyword>
<evidence type="ECO:0000313" key="2">
    <source>
        <dbReference type="Proteomes" id="UP000241238"/>
    </source>
</evidence>
<accession>A0ABN5JMS2</accession>
<organism evidence="1 2">
    <name type="scientific">Fusobacterium varium ATCC 27725</name>
    <dbReference type="NCBI Taxonomy" id="469618"/>
    <lineage>
        <taxon>Bacteria</taxon>
        <taxon>Fusobacteriati</taxon>
        <taxon>Fusobacteriota</taxon>
        <taxon>Fusobacteriia</taxon>
        <taxon>Fusobacteriales</taxon>
        <taxon>Fusobacteriaceae</taxon>
        <taxon>Fusobacterium</taxon>
    </lineage>
</organism>
<geneLocation type="plasmid" evidence="2">
    <name>pfvar_27725</name>
</geneLocation>
<name>A0ABN5JMS2_FUSVA</name>